<proteinExistence type="predicted"/>
<dbReference type="AlphaFoldDB" id="A0A094PVW6"/>
<feature type="transmembrane region" description="Helical" evidence="5">
    <location>
        <begin position="129"/>
        <end position="151"/>
    </location>
</feature>
<feature type="transmembrane region" description="Helical" evidence="5">
    <location>
        <begin position="219"/>
        <end position="236"/>
    </location>
</feature>
<feature type="domain" description="O-antigen ligase-related" evidence="6">
    <location>
        <begin position="223"/>
        <end position="351"/>
    </location>
</feature>
<feature type="transmembrane region" description="Helical" evidence="5">
    <location>
        <begin position="104"/>
        <end position="122"/>
    </location>
</feature>
<feature type="transmembrane region" description="Helical" evidence="5">
    <location>
        <begin position="68"/>
        <end position="84"/>
    </location>
</feature>
<feature type="transmembrane region" description="Helical" evidence="5">
    <location>
        <begin position="398"/>
        <end position="415"/>
    </location>
</feature>
<feature type="transmembrane region" description="Helical" evidence="5">
    <location>
        <begin position="444"/>
        <end position="463"/>
    </location>
</feature>
<evidence type="ECO:0000256" key="5">
    <source>
        <dbReference type="SAM" id="Phobius"/>
    </source>
</evidence>
<evidence type="ECO:0000256" key="3">
    <source>
        <dbReference type="ARBA" id="ARBA00022989"/>
    </source>
</evidence>
<protein>
    <recommendedName>
        <fullName evidence="6">O-antigen ligase-related domain-containing protein</fullName>
    </recommendedName>
</protein>
<feature type="transmembrane region" description="Helical" evidence="5">
    <location>
        <begin position="338"/>
        <end position="362"/>
    </location>
</feature>
<evidence type="ECO:0000256" key="2">
    <source>
        <dbReference type="ARBA" id="ARBA00022692"/>
    </source>
</evidence>
<keyword evidence="2 5" id="KW-0812">Transmembrane</keyword>
<dbReference type="Pfam" id="PF04932">
    <property type="entry name" value="Wzy_C"/>
    <property type="match status" value="1"/>
</dbReference>
<keyword evidence="3 5" id="KW-1133">Transmembrane helix</keyword>
<reference evidence="7" key="1">
    <citation type="submission" date="2014-05" db="EMBL/GenBank/DDBJ databases">
        <title>Key roles for freshwater Actinobacteria revealed by deep metagenomic sequencing.</title>
        <authorList>
            <person name="Ghai R."/>
            <person name="Mizuno C.M."/>
            <person name="Picazo A."/>
            <person name="Camacho A."/>
            <person name="Rodriguez-Valera F."/>
        </authorList>
    </citation>
    <scope>NUCLEOTIDE SEQUENCE</scope>
</reference>
<dbReference type="PANTHER" id="PTHR37422">
    <property type="entry name" value="TEICHURONIC ACID BIOSYNTHESIS PROTEIN TUAE"/>
    <property type="match status" value="1"/>
</dbReference>
<comment type="caution">
    <text evidence="7">The sequence shown here is derived from an EMBL/GenBank/DDBJ whole genome shotgun (WGS) entry which is preliminary data.</text>
</comment>
<accession>A0A094PVW6</accession>
<dbReference type="InterPro" id="IPR007016">
    <property type="entry name" value="O-antigen_ligase-rel_domated"/>
</dbReference>
<feature type="transmembrane region" description="Helical" evidence="5">
    <location>
        <begin position="243"/>
        <end position="267"/>
    </location>
</feature>
<feature type="transmembrane region" description="Helical" evidence="5">
    <location>
        <begin position="36"/>
        <end position="56"/>
    </location>
</feature>
<name>A0A094PVW6_9ZZZZ</name>
<dbReference type="SUPFAM" id="SSF48452">
    <property type="entry name" value="TPR-like"/>
    <property type="match status" value="1"/>
</dbReference>
<feature type="transmembrane region" description="Helical" evidence="5">
    <location>
        <begin position="196"/>
        <end position="213"/>
    </location>
</feature>
<evidence type="ECO:0000259" key="6">
    <source>
        <dbReference type="Pfam" id="PF04932"/>
    </source>
</evidence>
<dbReference type="EMBL" id="JNSK01000100">
    <property type="protein sequence ID" value="KGA15292.1"/>
    <property type="molecule type" value="Genomic_DNA"/>
</dbReference>
<evidence type="ECO:0000313" key="7">
    <source>
        <dbReference type="EMBL" id="KGA15292.1"/>
    </source>
</evidence>
<evidence type="ECO:0000256" key="1">
    <source>
        <dbReference type="ARBA" id="ARBA00004141"/>
    </source>
</evidence>
<dbReference type="InterPro" id="IPR051533">
    <property type="entry name" value="WaaL-like"/>
</dbReference>
<keyword evidence="4 5" id="KW-0472">Membrane</keyword>
<organism evidence="7">
    <name type="scientific">freshwater metagenome</name>
    <dbReference type="NCBI Taxonomy" id="449393"/>
    <lineage>
        <taxon>unclassified sequences</taxon>
        <taxon>metagenomes</taxon>
        <taxon>ecological metagenomes</taxon>
    </lineage>
</organism>
<feature type="transmembrane region" description="Helical" evidence="5">
    <location>
        <begin position="171"/>
        <end position="189"/>
    </location>
</feature>
<dbReference type="GO" id="GO:0016020">
    <property type="term" value="C:membrane"/>
    <property type="evidence" value="ECO:0007669"/>
    <property type="project" value="UniProtKB-SubCell"/>
</dbReference>
<dbReference type="PANTHER" id="PTHR37422:SF23">
    <property type="entry name" value="TEICHURONIC ACID BIOSYNTHESIS PROTEIN TUAE"/>
    <property type="match status" value="1"/>
</dbReference>
<sequence length="569" mass="61388">MINQVAERTIARILGIGSAFVAIIVVTATVTDPVNVTKLFALGGIAVSAFAVVLGFGVKELWFSSRALVVLVGLFLLASVNAIINSSGPLTQNIYGAYGRNTAFLSYLLLVFVILSAVVLRATKSFTALIYGLFVAGVINVIYCGWVIIFGDFLSWNNPYGNILGTFGNPNFIGAFLGLFAASLVAYSFKSGLHIAIRVLSVIIFGISVIEIIDSSAIQGRVVVAAGLAIVGFYLVRSKFIGALFQVGYVVTVLIGGIFALLGALQIGPLTKYIYKTSVSLRGEYWQAGWNMGSDHPFTGVGFDTYGDWYRRARDTQALILPGPEIVTNAAHNVPFDVFAFGGWPLFISYLGILALSVIAIIKVTVRTRAYDPIFVTLTTAWVCYQLQSIISINQIGLAIWGWLFGGALIAYEVATRPVKESDESTNSTAPKGRRVVKKKQNETIFSSSLIAGIGAVIGLLLASPPYSADAKWRSATTSQNAGLVEEALTPGYLNPENSNKYANAAQIFEGSKLYDLAYKYAKIGVEFNPDSFDAWRVLYSVSKSTPEDKTLALENMKRLDPNNPNVLG</sequence>
<comment type="subcellular location">
    <subcellularLocation>
        <location evidence="1">Membrane</location>
        <topology evidence="1">Multi-pass membrane protein</topology>
    </subcellularLocation>
</comment>
<evidence type="ECO:0000256" key="4">
    <source>
        <dbReference type="ARBA" id="ARBA00023136"/>
    </source>
</evidence>
<gene>
    <name evidence="7" type="ORF">GM50_17615</name>
</gene>
<feature type="transmembrane region" description="Helical" evidence="5">
    <location>
        <begin position="12"/>
        <end position="30"/>
    </location>
</feature>
<dbReference type="InterPro" id="IPR011990">
    <property type="entry name" value="TPR-like_helical_dom_sf"/>
</dbReference>